<dbReference type="PANTHER" id="PTHR43201:SF5">
    <property type="entry name" value="MEDIUM-CHAIN ACYL-COA LIGASE ACSF2, MITOCHONDRIAL"/>
    <property type="match status" value="1"/>
</dbReference>
<dbReference type="RefSeq" id="WP_091947065.1">
    <property type="nucleotide sequence ID" value="NZ_FOEE01000013.1"/>
</dbReference>
<proteinExistence type="inferred from homology"/>
<dbReference type="Pfam" id="PF13193">
    <property type="entry name" value="AMP-binding_C"/>
    <property type="match status" value="1"/>
</dbReference>
<dbReference type="Pfam" id="PF00501">
    <property type="entry name" value="AMP-binding"/>
    <property type="match status" value="1"/>
</dbReference>
<dbReference type="GO" id="GO:0006631">
    <property type="term" value="P:fatty acid metabolic process"/>
    <property type="evidence" value="ECO:0007669"/>
    <property type="project" value="TreeGrafter"/>
</dbReference>
<keyword evidence="6" id="KW-1185">Reference proteome</keyword>
<name>A0A1H8VS02_9ACTN</name>
<dbReference type="Gene3D" id="3.40.50.12780">
    <property type="entry name" value="N-terminal domain of ligase-like"/>
    <property type="match status" value="1"/>
</dbReference>
<dbReference type="SUPFAM" id="SSF56801">
    <property type="entry name" value="Acetyl-CoA synthetase-like"/>
    <property type="match status" value="1"/>
</dbReference>
<dbReference type="InterPro" id="IPR025110">
    <property type="entry name" value="AMP-bd_C"/>
</dbReference>
<organism evidence="5 6">
    <name type="scientific">Trujillonella endophytica</name>
    <dbReference type="NCBI Taxonomy" id="673521"/>
    <lineage>
        <taxon>Bacteria</taxon>
        <taxon>Bacillati</taxon>
        <taxon>Actinomycetota</taxon>
        <taxon>Actinomycetes</taxon>
        <taxon>Geodermatophilales</taxon>
        <taxon>Geodermatophilaceae</taxon>
        <taxon>Trujillonella</taxon>
    </lineage>
</organism>
<feature type="domain" description="AMP-binding enzyme C-terminal" evidence="4">
    <location>
        <begin position="431"/>
        <end position="506"/>
    </location>
</feature>
<dbReference type="InterPro" id="IPR020845">
    <property type="entry name" value="AMP-binding_CS"/>
</dbReference>
<evidence type="ECO:0000256" key="1">
    <source>
        <dbReference type="ARBA" id="ARBA00006432"/>
    </source>
</evidence>
<gene>
    <name evidence="5" type="ORF">SAMN05660991_03760</name>
</gene>
<evidence type="ECO:0000313" key="6">
    <source>
        <dbReference type="Proteomes" id="UP000198960"/>
    </source>
</evidence>
<dbReference type="PROSITE" id="PS00455">
    <property type="entry name" value="AMP_BINDING"/>
    <property type="match status" value="1"/>
</dbReference>
<dbReference type="EMBL" id="FOEE01000013">
    <property type="protein sequence ID" value="SEP18135.1"/>
    <property type="molecule type" value="Genomic_DNA"/>
</dbReference>
<dbReference type="PANTHER" id="PTHR43201">
    <property type="entry name" value="ACYL-COA SYNTHETASE"/>
    <property type="match status" value="1"/>
</dbReference>
<dbReference type="InterPro" id="IPR045851">
    <property type="entry name" value="AMP-bd_C_sf"/>
</dbReference>
<dbReference type="CDD" id="cd04433">
    <property type="entry name" value="AFD_class_I"/>
    <property type="match status" value="1"/>
</dbReference>
<reference evidence="6" key="1">
    <citation type="submission" date="2016-10" db="EMBL/GenBank/DDBJ databases">
        <authorList>
            <person name="Varghese N."/>
            <person name="Submissions S."/>
        </authorList>
    </citation>
    <scope>NUCLEOTIDE SEQUENCE [LARGE SCALE GENOMIC DNA]</scope>
    <source>
        <strain evidence="6">DSM 45413</strain>
    </source>
</reference>
<dbReference type="AlphaFoldDB" id="A0A1H8VS02"/>
<comment type="similarity">
    <text evidence="1">Belongs to the ATP-dependent AMP-binding enzyme family.</text>
</comment>
<dbReference type="STRING" id="673521.SAMN05660991_03760"/>
<evidence type="ECO:0000256" key="2">
    <source>
        <dbReference type="ARBA" id="ARBA00022598"/>
    </source>
</evidence>
<evidence type="ECO:0000313" key="5">
    <source>
        <dbReference type="EMBL" id="SEP18135.1"/>
    </source>
</evidence>
<dbReference type="OrthoDB" id="9803968at2"/>
<sequence length="521" mass="55361">MRAAVAAGGTSVPLLECTIGDRLRETAARFPDRPALLWAEGDGLGRMTYAELLAEAQRVAGWIARRTAPGDRVAIWSRNSVEWVLAEYGCALSGTVVTAWNGAWTDPECAHAVDGTDPRLVLAGRDVRGVDLLDRARSLGARGRVHDLSALRALAGSEPPAALPPVAPDDLFLLQFTSGTTGRPKAAALSHRAALNGAWIRARLHGTDEHDVLHNPVPMTHVGGALAMVLGAMAVGSAYVLMPRFDEAEYLRLLRLTGATRLGGVPTMLLRLLDHPDWVPPPAGQVRSTGLGGSSISPRLVERLRAEIRAPVFATYGQSECLMVSSTRLDDDPAVVTDTVGRVVPHVELSIRDPLSGRQLAVGEAGEICVRTVCAAGGYFGAPEASAQAFTPDGFLRTGDLGSLDEQGFLRVQGRVRDVVIRGGENVYPAEVEEVLGQHPAVAAVAVVGVPDERWGQQVGAAVVLREGADPAPRALEAFAAERLAHFKVPRVWRFEATLPVTAVGKVRKVEVEELFRAGGG</sequence>
<feature type="domain" description="AMP-dependent synthetase/ligase" evidence="3">
    <location>
        <begin position="23"/>
        <end position="380"/>
    </location>
</feature>
<dbReference type="Gene3D" id="3.30.300.30">
    <property type="match status" value="1"/>
</dbReference>
<dbReference type="InterPro" id="IPR000873">
    <property type="entry name" value="AMP-dep_synth/lig_dom"/>
</dbReference>
<dbReference type="GO" id="GO:0031956">
    <property type="term" value="F:medium-chain fatty acid-CoA ligase activity"/>
    <property type="evidence" value="ECO:0007669"/>
    <property type="project" value="TreeGrafter"/>
</dbReference>
<accession>A0A1H8VS02</accession>
<keyword evidence="2" id="KW-0436">Ligase</keyword>
<protein>
    <submittedName>
        <fullName evidence="5">Fatty-acyl-CoA synthase</fullName>
    </submittedName>
</protein>
<dbReference type="Proteomes" id="UP000198960">
    <property type="component" value="Unassembled WGS sequence"/>
</dbReference>
<evidence type="ECO:0000259" key="4">
    <source>
        <dbReference type="Pfam" id="PF13193"/>
    </source>
</evidence>
<dbReference type="InterPro" id="IPR042099">
    <property type="entry name" value="ANL_N_sf"/>
</dbReference>
<evidence type="ECO:0000259" key="3">
    <source>
        <dbReference type="Pfam" id="PF00501"/>
    </source>
</evidence>